<gene>
    <name evidence="1" type="ORF">J21TS7_47350</name>
</gene>
<protein>
    <submittedName>
        <fullName evidence="1">Uncharacterized protein</fullName>
    </submittedName>
</protein>
<organism evidence="1 2">
    <name type="scientific">Paenibacillus cineris</name>
    <dbReference type="NCBI Taxonomy" id="237530"/>
    <lineage>
        <taxon>Bacteria</taxon>
        <taxon>Bacillati</taxon>
        <taxon>Bacillota</taxon>
        <taxon>Bacilli</taxon>
        <taxon>Bacillales</taxon>
        <taxon>Paenibacillaceae</taxon>
        <taxon>Paenibacillus</taxon>
    </lineage>
</organism>
<dbReference type="Proteomes" id="UP000676601">
    <property type="component" value="Unassembled WGS sequence"/>
</dbReference>
<accession>A0ABQ4LIZ8</accession>
<sequence length="43" mass="4823">MSILEVALKLLDGLLKLVGIITGLKTLVSAWKQARHNKKNHRD</sequence>
<proteinExistence type="predicted"/>
<dbReference type="EMBL" id="BORU01000002">
    <property type="protein sequence ID" value="GIO56417.1"/>
    <property type="molecule type" value="Genomic_DNA"/>
</dbReference>
<keyword evidence="2" id="KW-1185">Reference proteome</keyword>
<evidence type="ECO:0000313" key="1">
    <source>
        <dbReference type="EMBL" id="GIO56417.1"/>
    </source>
</evidence>
<dbReference type="RefSeq" id="WP_256993005.1">
    <property type="nucleotide sequence ID" value="NZ_BORU01000002.1"/>
</dbReference>
<reference evidence="1 2" key="1">
    <citation type="submission" date="2021-03" db="EMBL/GenBank/DDBJ databases">
        <title>Antimicrobial resistance genes in bacteria isolated from Japanese honey, and their potential for conferring macrolide and lincosamide resistance in the American foulbrood pathogen Paenibacillus larvae.</title>
        <authorList>
            <person name="Okamoto M."/>
            <person name="Kumagai M."/>
            <person name="Kanamori H."/>
            <person name="Takamatsu D."/>
        </authorList>
    </citation>
    <scope>NUCLEOTIDE SEQUENCE [LARGE SCALE GENOMIC DNA]</scope>
    <source>
        <strain evidence="1 2">J21TS7</strain>
    </source>
</reference>
<comment type="caution">
    <text evidence="1">The sequence shown here is derived from an EMBL/GenBank/DDBJ whole genome shotgun (WGS) entry which is preliminary data.</text>
</comment>
<name>A0ABQ4LIZ8_9BACL</name>
<evidence type="ECO:0000313" key="2">
    <source>
        <dbReference type="Proteomes" id="UP000676601"/>
    </source>
</evidence>